<protein>
    <submittedName>
        <fullName evidence="9">Uncharacterized protein</fullName>
    </submittedName>
</protein>
<dbReference type="Gene3D" id="3.90.190.10">
    <property type="entry name" value="Protein tyrosine phosphatase superfamily"/>
    <property type="match status" value="1"/>
</dbReference>
<reference evidence="9 10" key="1">
    <citation type="submission" date="2021-05" db="EMBL/GenBank/DDBJ databases">
        <title>Genome Assembly of Synthetic Allotetraploid Brassica napus Reveals Homoeologous Exchanges between Subgenomes.</title>
        <authorList>
            <person name="Davis J.T."/>
        </authorList>
    </citation>
    <scope>NUCLEOTIDE SEQUENCE [LARGE SCALE GENOMIC DNA]</scope>
    <source>
        <strain evidence="10">cv. Da-Ae</strain>
        <tissue evidence="9">Seedling</tissue>
    </source>
</reference>
<keyword evidence="4" id="KW-0443">Lipid metabolism</keyword>
<dbReference type="SMART" id="SM01326">
    <property type="entry name" value="PTEN_C2"/>
    <property type="match status" value="1"/>
</dbReference>
<evidence type="ECO:0000259" key="7">
    <source>
        <dbReference type="PROSITE" id="PS51181"/>
    </source>
</evidence>
<dbReference type="InterPro" id="IPR045101">
    <property type="entry name" value="PTP_PTEN"/>
</dbReference>
<accession>A0ABQ8DZZ3</accession>
<feature type="domain" description="Phosphatase tensin-type" evidence="7">
    <location>
        <begin position="167"/>
        <end position="346"/>
    </location>
</feature>
<dbReference type="Pfam" id="PF22918">
    <property type="entry name" value="PTEN2_C2"/>
    <property type="match status" value="1"/>
</dbReference>
<feature type="domain" description="C2 tensin-type" evidence="8">
    <location>
        <begin position="353"/>
        <end position="480"/>
    </location>
</feature>
<feature type="compositionally biased region" description="Low complexity" evidence="5">
    <location>
        <begin position="557"/>
        <end position="573"/>
    </location>
</feature>
<proteinExistence type="inferred from homology"/>
<dbReference type="PANTHER" id="PTHR12305:SF87">
    <property type="entry name" value="PHOSPHATIDYLINOSITOL 3,4,5-TRISPHOSPHATE 3-PHOSPHATASE AND PROTEIN-TYROSINE-PHOSPHATASE PTEN2B"/>
    <property type="match status" value="1"/>
</dbReference>
<dbReference type="EMBL" id="JAGKQM010000003">
    <property type="protein sequence ID" value="KAH0934916.1"/>
    <property type="molecule type" value="Genomic_DNA"/>
</dbReference>
<evidence type="ECO:0000313" key="9">
    <source>
        <dbReference type="EMBL" id="KAH0934916.1"/>
    </source>
</evidence>
<dbReference type="InterPro" id="IPR055183">
    <property type="entry name" value="PTEN2A/B_C2"/>
</dbReference>
<dbReference type="CDD" id="cd14509">
    <property type="entry name" value="PTP_PTEN"/>
    <property type="match status" value="1"/>
</dbReference>
<evidence type="ECO:0000256" key="1">
    <source>
        <dbReference type="ARBA" id="ARBA00007881"/>
    </source>
</evidence>
<name>A0ABQ8DZZ3_BRANA</name>
<dbReference type="InterPro" id="IPR014020">
    <property type="entry name" value="Tensin_C2-dom"/>
</dbReference>
<evidence type="ECO:0000313" key="10">
    <source>
        <dbReference type="Proteomes" id="UP000824890"/>
    </source>
</evidence>
<feature type="compositionally biased region" description="Acidic residues" evidence="5">
    <location>
        <begin position="509"/>
        <end position="518"/>
    </location>
</feature>
<dbReference type="PROSITE" id="PS51182">
    <property type="entry name" value="C2_TENSIN"/>
    <property type="match status" value="1"/>
</dbReference>
<dbReference type="PANTHER" id="PTHR12305">
    <property type="entry name" value="PHOSPHATASE WITH HOMOLOGY TO TENSIN"/>
    <property type="match status" value="1"/>
</dbReference>
<evidence type="ECO:0000256" key="4">
    <source>
        <dbReference type="ARBA" id="ARBA00023098"/>
    </source>
</evidence>
<dbReference type="InterPro" id="IPR000387">
    <property type="entry name" value="Tyr_Pase_dom"/>
</dbReference>
<dbReference type="Pfam" id="PF22785">
    <property type="entry name" value="Tc-R-P"/>
    <property type="match status" value="1"/>
</dbReference>
<dbReference type="PROSITE" id="PS00383">
    <property type="entry name" value="TYR_PHOSPHATASE_1"/>
    <property type="match status" value="1"/>
</dbReference>
<evidence type="ECO:0000256" key="5">
    <source>
        <dbReference type="SAM" id="MobiDB-lite"/>
    </source>
</evidence>
<dbReference type="SUPFAM" id="SSF52799">
    <property type="entry name" value="(Phosphotyrosine protein) phosphatases II"/>
    <property type="match status" value="1"/>
</dbReference>
<keyword evidence="3" id="KW-0904">Protein phosphatase</keyword>
<comment type="similarity">
    <text evidence="1">Belongs to the PTEN phosphatase protein family.</text>
</comment>
<gene>
    <name evidence="9" type="ORF">HID58_012033</name>
</gene>
<dbReference type="PROSITE" id="PS50056">
    <property type="entry name" value="TYR_PHOSPHATASE_2"/>
    <property type="match status" value="1"/>
</dbReference>
<dbReference type="InterPro" id="IPR051281">
    <property type="entry name" value="Dual-spec_lipid-protein_phosph"/>
</dbReference>
<comment type="caution">
    <text evidence="9">The sequence shown here is derived from an EMBL/GenBank/DDBJ whole genome shotgun (WGS) entry which is preliminary data.</text>
</comment>
<feature type="compositionally biased region" description="Basic and acidic residues" evidence="5">
    <location>
        <begin position="540"/>
        <end position="556"/>
    </location>
</feature>
<feature type="domain" description="Tyrosine specific protein phosphatases" evidence="6">
    <location>
        <begin position="281"/>
        <end position="320"/>
    </location>
</feature>
<keyword evidence="10" id="KW-1185">Reference proteome</keyword>
<dbReference type="InterPro" id="IPR029023">
    <property type="entry name" value="Tensin_phosphatase"/>
</dbReference>
<evidence type="ECO:0000259" key="8">
    <source>
        <dbReference type="PROSITE" id="PS51182"/>
    </source>
</evidence>
<sequence>MSPLVLRCRIGKPSSIFSPIDPTIGLVKMETDHADSLPPKISEKYVGVEEDPLSSAEASTAKVELRSKAEDEIVPCPPGSSPPSMFSSSGLSSWAKSFNAADSAFTRFTSELGLHLPTKGSDEVGESPNTQVGGALESLTKAVVDSSLGAVKAMQVKARHIVSQNKRRYQEGEFDLDMTYITENIIAMGFPAGDISSGIFGFFEGLYRNHMEEVIKFFETHHKDKYKVYNLCSERLYDASRFEGKVASFPFDDHNCPPIQLIPSFCQSAYTWLKDDIQNVVVVHCKAGMARTGLMICCLLLYLKFFPTAEEAIDYYNQKRCLDGRALTLPSQIRYVKYYERVQNQFGGKVPPERRCMLRGFRLINCPYWIRPAITISNHNDILFSTKKHEKTKDLVPEDFWIKAPKKGVVVFAIPGEAGLTELAGDFKIHFQDSDGDFYCWLNTTLTDTRTMLKGIDFDGFEKRKLPAPGFHVEIVMAESDNSTQRQPQSSSGADSGKIKSKQSRDDDVFSDSDGEEEGNSKAVESSSTKDKTAGSMHQTSRDHQITEPPKTDDNSANRSVTSSSSSGLYNNNPVQDDSLAVSNIKAIAADASVFSFGDEEEDYESD</sequence>
<feature type="region of interest" description="Disordered" evidence="5">
    <location>
        <begin position="479"/>
        <end position="576"/>
    </location>
</feature>
<dbReference type="InterPro" id="IPR016130">
    <property type="entry name" value="Tyr_Pase_AS"/>
</dbReference>
<evidence type="ECO:0000259" key="6">
    <source>
        <dbReference type="PROSITE" id="PS50056"/>
    </source>
</evidence>
<evidence type="ECO:0000256" key="3">
    <source>
        <dbReference type="ARBA" id="ARBA00022912"/>
    </source>
</evidence>
<evidence type="ECO:0000256" key="2">
    <source>
        <dbReference type="ARBA" id="ARBA00022801"/>
    </source>
</evidence>
<feature type="compositionally biased region" description="Polar residues" evidence="5">
    <location>
        <begin position="480"/>
        <end position="494"/>
    </location>
</feature>
<dbReference type="Proteomes" id="UP000824890">
    <property type="component" value="Unassembled WGS sequence"/>
</dbReference>
<dbReference type="InterPro" id="IPR029021">
    <property type="entry name" value="Prot-tyrosine_phosphatase-like"/>
</dbReference>
<organism evidence="9 10">
    <name type="scientific">Brassica napus</name>
    <name type="common">Rape</name>
    <dbReference type="NCBI Taxonomy" id="3708"/>
    <lineage>
        <taxon>Eukaryota</taxon>
        <taxon>Viridiplantae</taxon>
        <taxon>Streptophyta</taxon>
        <taxon>Embryophyta</taxon>
        <taxon>Tracheophyta</taxon>
        <taxon>Spermatophyta</taxon>
        <taxon>Magnoliopsida</taxon>
        <taxon>eudicotyledons</taxon>
        <taxon>Gunneridae</taxon>
        <taxon>Pentapetalae</taxon>
        <taxon>rosids</taxon>
        <taxon>malvids</taxon>
        <taxon>Brassicales</taxon>
        <taxon>Brassicaceae</taxon>
        <taxon>Brassiceae</taxon>
        <taxon>Brassica</taxon>
    </lineage>
</organism>
<dbReference type="PROSITE" id="PS51181">
    <property type="entry name" value="PPASE_TENSIN"/>
    <property type="match status" value="1"/>
</dbReference>
<keyword evidence="2" id="KW-0378">Hydrolase</keyword>